<evidence type="ECO:0000259" key="2">
    <source>
        <dbReference type="PROSITE" id="PS51352"/>
    </source>
</evidence>
<dbReference type="EMBL" id="NOXS01000022">
    <property type="protein sequence ID" value="OYQ21454.1"/>
    <property type="molecule type" value="Genomic_DNA"/>
</dbReference>
<gene>
    <name evidence="3" type="ORF">CHR90_02160</name>
</gene>
<dbReference type="Proteomes" id="UP000216361">
    <property type="component" value="Unassembled WGS sequence"/>
</dbReference>
<dbReference type="SUPFAM" id="SSF52833">
    <property type="entry name" value="Thioredoxin-like"/>
    <property type="match status" value="1"/>
</dbReference>
<feature type="domain" description="Thioredoxin" evidence="2">
    <location>
        <begin position="11"/>
        <end position="126"/>
    </location>
</feature>
<feature type="chain" id="PRO_5012151926" evidence="1">
    <location>
        <begin position="22"/>
        <end position="126"/>
    </location>
</feature>
<dbReference type="OrthoDB" id="7950124at2"/>
<feature type="signal peptide" evidence="1">
    <location>
        <begin position="1"/>
        <end position="21"/>
    </location>
</feature>
<dbReference type="RefSeq" id="WP_094407269.1">
    <property type="nucleotide sequence ID" value="NZ_BMJZ01000007.1"/>
</dbReference>
<dbReference type="Pfam" id="PF00085">
    <property type="entry name" value="Thioredoxin"/>
    <property type="match status" value="1"/>
</dbReference>
<proteinExistence type="predicted"/>
<dbReference type="GO" id="GO:0045454">
    <property type="term" value="P:cell redox homeostasis"/>
    <property type="evidence" value="ECO:0007669"/>
    <property type="project" value="TreeGrafter"/>
</dbReference>
<dbReference type="InterPro" id="IPR013766">
    <property type="entry name" value="Thioredoxin_domain"/>
</dbReference>
<sequence length="126" mass="13209">MKLAAALLVALLGFGAAPAAALETKPYSAPALTEAKQAGKPIALHFHADWCPTCRAQAKAFQALAAEAGLDVTILTVNYDTETELKRSLNVRTQSTLIVYKGGQETARLAGVTDSEALKKALKSAL</sequence>
<evidence type="ECO:0000256" key="1">
    <source>
        <dbReference type="SAM" id="SignalP"/>
    </source>
</evidence>
<dbReference type="PANTHER" id="PTHR43601:SF3">
    <property type="entry name" value="THIOREDOXIN, MITOCHONDRIAL"/>
    <property type="match status" value="1"/>
</dbReference>
<accession>A0A255XYH5</accession>
<dbReference type="InterPro" id="IPR036249">
    <property type="entry name" value="Thioredoxin-like_sf"/>
</dbReference>
<evidence type="ECO:0000313" key="4">
    <source>
        <dbReference type="Proteomes" id="UP000216361"/>
    </source>
</evidence>
<dbReference type="CDD" id="cd02947">
    <property type="entry name" value="TRX_family"/>
    <property type="match status" value="1"/>
</dbReference>
<dbReference type="AlphaFoldDB" id="A0A255XYH5"/>
<protein>
    <submittedName>
        <fullName evidence="3">Thiol reductase thioredoxin</fullName>
    </submittedName>
</protein>
<keyword evidence="1" id="KW-0732">Signal</keyword>
<name>A0A255XYH5_9PROT</name>
<comment type="caution">
    <text evidence="3">The sequence shown here is derived from an EMBL/GenBank/DDBJ whole genome shotgun (WGS) entry which is preliminary data.</text>
</comment>
<dbReference type="Gene3D" id="3.40.30.10">
    <property type="entry name" value="Glutaredoxin"/>
    <property type="match status" value="1"/>
</dbReference>
<organism evidence="3 4">
    <name type="scientific">Elstera cyanobacteriorum</name>
    <dbReference type="NCBI Taxonomy" id="2022747"/>
    <lineage>
        <taxon>Bacteria</taxon>
        <taxon>Pseudomonadati</taxon>
        <taxon>Pseudomonadota</taxon>
        <taxon>Alphaproteobacteria</taxon>
        <taxon>Rhodospirillales</taxon>
        <taxon>Rhodospirillaceae</taxon>
        <taxon>Elstera</taxon>
    </lineage>
</organism>
<dbReference type="PROSITE" id="PS51352">
    <property type="entry name" value="THIOREDOXIN_2"/>
    <property type="match status" value="1"/>
</dbReference>
<evidence type="ECO:0000313" key="3">
    <source>
        <dbReference type="EMBL" id="OYQ21454.1"/>
    </source>
</evidence>
<keyword evidence="4" id="KW-1185">Reference proteome</keyword>
<reference evidence="3 4" key="1">
    <citation type="submission" date="2017-07" db="EMBL/GenBank/DDBJ databases">
        <title>Elstera cyanobacteriorum sp. nov., a novel bacterium isolated from cyanobacterial aggregates in a eutrophic lake.</title>
        <authorList>
            <person name="Cai H."/>
        </authorList>
    </citation>
    <scope>NUCLEOTIDE SEQUENCE [LARGE SCALE GENOMIC DNA]</scope>
    <source>
        <strain evidence="3 4">TH019</strain>
    </source>
</reference>
<dbReference type="PANTHER" id="PTHR43601">
    <property type="entry name" value="THIOREDOXIN, MITOCHONDRIAL"/>
    <property type="match status" value="1"/>
</dbReference>